<reference evidence="1" key="1">
    <citation type="submission" date="2012-11" db="EMBL/GenBank/DDBJ databases">
        <title>Dependencies among metagenomic species, viruses, plasmids and units of genetic variation.</title>
        <authorList>
            <person name="Nielsen H.B."/>
            <person name="Almeida M."/>
            <person name="Juncker A.S."/>
            <person name="Rasmussen S."/>
            <person name="Li J."/>
            <person name="Sunagawa S."/>
            <person name="Plichta D."/>
            <person name="Gautier L."/>
            <person name="Le Chatelier E."/>
            <person name="Peletier E."/>
            <person name="Bonde I."/>
            <person name="Nielsen T."/>
            <person name="Manichanh C."/>
            <person name="Arumugam M."/>
            <person name="Batto J."/>
            <person name="Santos M.B.Q.D."/>
            <person name="Blom N."/>
            <person name="Borruel N."/>
            <person name="Burgdorf K.S."/>
            <person name="Boumezbeur F."/>
            <person name="Casellas F."/>
            <person name="Dore J."/>
            <person name="Guarner F."/>
            <person name="Hansen T."/>
            <person name="Hildebrand F."/>
            <person name="Kaas R.S."/>
            <person name="Kennedy S."/>
            <person name="Kristiansen K."/>
            <person name="Kultima J.R."/>
            <person name="Leonard P."/>
            <person name="Levenez F."/>
            <person name="Lund O."/>
            <person name="Moumen B."/>
            <person name="Le Paslier D."/>
            <person name="Pons N."/>
            <person name="Pedersen O."/>
            <person name="Prifti E."/>
            <person name="Qin J."/>
            <person name="Raes J."/>
            <person name="Tap J."/>
            <person name="Tims S."/>
            <person name="Ussery D.W."/>
            <person name="Yamada T."/>
            <person name="MetaHit consortium"/>
            <person name="Renault P."/>
            <person name="Sicheritz-Ponten T."/>
            <person name="Bork P."/>
            <person name="Wang J."/>
            <person name="Brunak S."/>
            <person name="Ehrlich S.D."/>
        </authorList>
    </citation>
    <scope>NUCLEOTIDE SEQUENCE [LARGE SCALE GENOMIC DNA]</scope>
</reference>
<proteinExistence type="predicted"/>
<organism evidence="1">
    <name type="scientific">Phascolarctobacterium succinatutens CAG:287</name>
    <dbReference type="NCBI Taxonomy" id="1263101"/>
    <lineage>
        <taxon>Bacteria</taxon>
        <taxon>Bacillati</taxon>
        <taxon>Bacillota</taxon>
        <taxon>Negativicutes</taxon>
        <taxon>Acidaminococcales</taxon>
        <taxon>Acidaminococcaceae</taxon>
        <taxon>Phascolarctobacterium</taxon>
    </lineage>
</organism>
<comment type="caution">
    <text evidence="1">The sequence shown here is derived from an EMBL/GenBank/DDBJ whole genome shotgun (WGS) entry which is preliminary data.</text>
</comment>
<name>R6X122_9FIRM</name>
<gene>
    <name evidence="1" type="ORF">BN587_01288</name>
</gene>
<dbReference type="AlphaFoldDB" id="R6X122"/>
<accession>R6X122</accession>
<protein>
    <submittedName>
        <fullName evidence="1">Prevent-host-death family protein</fullName>
    </submittedName>
</protein>
<dbReference type="RefSeq" id="WP_021720343.1">
    <property type="nucleotide sequence ID" value="NZ_FR892795.1"/>
</dbReference>
<dbReference type="EMBL" id="CBGL010000136">
    <property type="protein sequence ID" value="CDD12864.1"/>
    <property type="molecule type" value="Genomic_DNA"/>
</dbReference>
<evidence type="ECO:0000313" key="1">
    <source>
        <dbReference type="EMBL" id="CDD12864.1"/>
    </source>
</evidence>
<dbReference type="HOGENOM" id="CLU_3120975_0_0_9"/>
<sequence length="50" mass="5806">MDMETDEQQKARMELYNALLEGLSDIEAGRVIPAEEAIKMFMEKYPELNI</sequence>
<dbReference type="Proteomes" id="UP000014937">
    <property type="component" value="Unassembled WGS sequence"/>
</dbReference>